<dbReference type="RefSeq" id="WP_015869092.1">
    <property type="nucleotide sequence ID" value="NC_012785.1"/>
</dbReference>
<dbReference type="InterPro" id="IPR051400">
    <property type="entry name" value="HAD-like_hydrolase"/>
</dbReference>
<gene>
    <name evidence="5" type="ordered locus">Kole_1763</name>
</gene>
<keyword evidence="4" id="KW-0460">Magnesium</keyword>
<dbReference type="KEGG" id="kol:Kole_1763"/>
<comment type="cofactor">
    <cofactor evidence="1">
        <name>Mg(2+)</name>
        <dbReference type="ChEBI" id="CHEBI:18420"/>
    </cofactor>
</comment>
<dbReference type="InterPro" id="IPR036412">
    <property type="entry name" value="HAD-like_sf"/>
</dbReference>
<dbReference type="GO" id="GO:0046872">
    <property type="term" value="F:metal ion binding"/>
    <property type="evidence" value="ECO:0007669"/>
    <property type="project" value="UniProtKB-KW"/>
</dbReference>
<evidence type="ECO:0000256" key="3">
    <source>
        <dbReference type="ARBA" id="ARBA00022801"/>
    </source>
</evidence>
<dbReference type="Gene3D" id="3.40.50.1000">
    <property type="entry name" value="HAD superfamily/HAD-like"/>
    <property type="match status" value="1"/>
</dbReference>
<dbReference type="OrthoDB" id="9794086at2"/>
<sequence>MKGIIFDLFGTLIDSERLFYPISLTIAQETSLDVLEIENAFKKFYHEFFSGYHLKEFKPETAYYEQLLSKIKKRFRLAREVQYYLNFMFTSFGQFKAYHDVEVLKELFESYTICILTNADNVFAVKAVEKNSIPHHFLITSETAQAYKPSRKIFEFALKKMRSEKTDVVFVGDNPEVDIVGALNAGIKAFLIDRKAEPHDRHSETLRLSNLFELRSLLKD</sequence>
<organism evidence="5 6">
    <name type="scientific">Kosmotoga olearia (strain ATCC BAA-1733 / DSM 21960 / TBF 19.5.1)</name>
    <dbReference type="NCBI Taxonomy" id="521045"/>
    <lineage>
        <taxon>Bacteria</taxon>
        <taxon>Thermotogati</taxon>
        <taxon>Thermotogota</taxon>
        <taxon>Thermotogae</taxon>
        <taxon>Kosmotogales</taxon>
        <taxon>Kosmotogaceae</taxon>
        <taxon>Kosmotoga</taxon>
    </lineage>
</organism>
<evidence type="ECO:0000313" key="5">
    <source>
        <dbReference type="EMBL" id="ACR80448.1"/>
    </source>
</evidence>
<dbReference type="Proteomes" id="UP000002382">
    <property type="component" value="Chromosome"/>
</dbReference>
<dbReference type="GO" id="GO:0044281">
    <property type="term" value="P:small molecule metabolic process"/>
    <property type="evidence" value="ECO:0007669"/>
    <property type="project" value="UniProtKB-ARBA"/>
</dbReference>
<evidence type="ECO:0000256" key="1">
    <source>
        <dbReference type="ARBA" id="ARBA00001946"/>
    </source>
</evidence>
<keyword evidence="2" id="KW-0479">Metal-binding</keyword>
<accession>C5CFV4</accession>
<evidence type="ECO:0000256" key="2">
    <source>
        <dbReference type="ARBA" id="ARBA00022723"/>
    </source>
</evidence>
<dbReference type="AlphaFoldDB" id="C5CFV4"/>
<dbReference type="InterPro" id="IPR023198">
    <property type="entry name" value="PGP-like_dom2"/>
</dbReference>
<dbReference type="InterPro" id="IPR006439">
    <property type="entry name" value="HAD-SF_hydro_IA"/>
</dbReference>
<evidence type="ECO:0000256" key="4">
    <source>
        <dbReference type="ARBA" id="ARBA00022842"/>
    </source>
</evidence>
<dbReference type="SFLD" id="SFLDS00003">
    <property type="entry name" value="Haloacid_Dehalogenase"/>
    <property type="match status" value="1"/>
</dbReference>
<dbReference type="eggNOG" id="COG0546">
    <property type="taxonomic scope" value="Bacteria"/>
</dbReference>
<dbReference type="HOGENOM" id="CLU_045011_8_3_0"/>
<dbReference type="PANTHER" id="PTHR46470:SF2">
    <property type="entry name" value="GLYCERALDEHYDE 3-PHOSPHATE PHOSPHATASE"/>
    <property type="match status" value="1"/>
</dbReference>
<dbReference type="NCBIfam" id="TIGR01549">
    <property type="entry name" value="HAD-SF-IA-v1"/>
    <property type="match status" value="1"/>
</dbReference>
<protein>
    <submittedName>
        <fullName evidence="5">HAD-superfamily hydrolase, subfamily IA, variant 2 (HAD-like)</fullName>
    </submittedName>
</protein>
<reference evidence="5 6" key="1">
    <citation type="submission" date="2009-06" db="EMBL/GenBank/DDBJ databases">
        <title>Complete sequence of Thermotogales bacterium TBF 19.5.1.</title>
        <authorList>
            <consortium name="US DOE Joint Genome Institute"/>
            <person name="Lucas S."/>
            <person name="Copeland A."/>
            <person name="Lapidus A."/>
            <person name="Glavina del Rio T."/>
            <person name="Tice H."/>
            <person name="Bruce D."/>
            <person name="Goodwin L."/>
            <person name="Pitluck S."/>
            <person name="Chertkov O."/>
            <person name="Brettin T."/>
            <person name="Detter J.C."/>
            <person name="Han C."/>
            <person name="Schmutz J."/>
            <person name="Larimer F."/>
            <person name="Land M."/>
            <person name="Hauser L."/>
            <person name="Kyrpides N."/>
            <person name="Ovchinnikova G."/>
            <person name="Noll K."/>
        </authorList>
    </citation>
    <scope>NUCLEOTIDE SEQUENCE [LARGE SCALE GENOMIC DNA]</scope>
    <source>
        <strain evidence="6">ATCC BAA-1733 / DSM 21960 / TBF 19.5.1</strain>
    </source>
</reference>
<dbReference type="STRING" id="521045.Kole_1763"/>
<dbReference type="SUPFAM" id="SSF56784">
    <property type="entry name" value="HAD-like"/>
    <property type="match status" value="1"/>
</dbReference>
<keyword evidence="3 5" id="KW-0378">Hydrolase</keyword>
<dbReference type="EMBL" id="CP001634">
    <property type="protein sequence ID" value="ACR80448.1"/>
    <property type="molecule type" value="Genomic_DNA"/>
</dbReference>
<dbReference type="Pfam" id="PF13419">
    <property type="entry name" value="HAD_2"/>
    <property type="match status" value="1"/>
</dbReference>
<dbReference type="InterPro" id="IPR041492">
    <property type="entry name" value="HAD_2"/>
</dbReference>
<reference evidence="5 6" key="2">
    <citation type="journal article" date="2011" name="J. Bacteriol.">
        <title>Genome Sequence of Kosmotoga olearia Strain TBF 19.5.1, a Thermophilic Bacterium with a Wide Growth Temperature Range, Isolated from the Troll B Oil Platform in the North Sea.</title>
        <authorList>
            <person name="Swithers K.S."/>
            <person name="Dipippo J.L."/>
            <person name="Bruce D.C."/>
            <person name="Detter C."/>
            <person name="Tapia R."/>
            <person name="Han S."/>
            <person name="Goodwin L.A."/>
            <person name="Han J."/>
            <person name="Woyke T."/>
            <person name="Pitluck S."/>
            <person name="Pennacchio L."/>
            <person name="Nolan M."/>
            <person name="Mikhailova N."/>
            <person name="Land M.L."/>
            <person name="Nesbo C.L."/>
            <person name="Gogarten J.P."/>
            <person name="Noll K.M."/>
        </authorList>
    </citation>
    <scope>NUCLEOTIDE SEQUENCE [LARGE SCALE GENOMIC DNA]</scope>
    <source>
        <strain evidence="6">ATCC BAA-1733 / DSM 21960 / TBF 19.5.1</strain>
    </source>
</reference>
<dbReference type="PANTHER" id="PTHR46470">
    <property type="entry name" value="N-ACYLNEURAMINATE-9-PHOSPHATASE"/>
    <property type="match status" value="1"/>
</dbReference>
<dbReference type="InterPro" id="IPR023214">
    <property type="entry name" value="HAD_sf"/>
</dbReference>
<evidence type="ECO:0000313" key="6">
    <source>
        <dbReference type="Proteomes" id="UP000002382"/>
    </source>
</evidence>
<dbReference type="SFLD" id="SFLDG01129">
    <property type="entry name" value="C1.5:_HAD__Beta-PGM__Phosphata"/>
    <property type="match status" value="1"/>
</dbReference>
<proteinExistence type="predicted"/>
<keyword evidence="6" id="KW-1185">Reference proteome</keyword>
<dbReference type="Gene3D" id="1.10.150.240">
    <property type="entry name" value="Putative phosphatase, domain 2"/>
    <property type="match status" value="1"/>
</dbReference>
<dbReference type="GO" id="GO:0016791">
    <property type="term" value="F:phosphatase activity"/>
    <property type="evidence" value="ECO:0007669"/>
    <property type="project" value="TreeGrafter"/>
</dbReference>
<name>C5CFV4_KOSOT</name>